<proteinExistence type="predicted"/>
<dbReference type="AlphaFoldDB" id="A0A4Y2DTE2"/>
<dbReference type="Proteomes" id="UP000499080">
    <property type="component" value="Unassembled WGS sequence"/>
</dbReference>
<keyword evidence="2" id="KW-1185">Reference proteome</keyword>
<evidence type="ECO:0000313" key="2">
    <source>
        <dbReference type="Proteomes" id="UP000499080"/>
    </source>
</evidence>
<dbReference type="EMBL" id="BGPR01000435">
    <property type="protein sequence ID" value="GBM20021.1"/>
    <property type="molecule type" value="Genomic_DNA"/>
</dbReference>
<comment type="caution">
    <text evidence="1">The sequence shown here is derived from an EMBL/GenBank/DDBJ whole genome shotgun (WGS) entry which is preliminary data.</text>
</comment>
<protein>
    <submittedName>
        <fullName evidence="1">Uncharacterized protein</fullName>
    </submittedName>
</protein>
<accession>A0A4Y2DTE2</accession>
<organism evidence="1 2">
    <name type="scientific">Araneus ventricosus</name>
    <name type="common">Orbweaver spider</name>
    <name type="synonym">Epeira ventricosa</name>
    <dbReference type="NCBI Taxonomy" id="182803"/>
    <lineage>
        <taxon>Eukaryota</taxon>
        <taxon>Metazoa</taxon>
        <taxon>Ecdysozoa</taxon>
        <taxon>Arthropoda</taxon>
        <taxon>Chelicerata</taxon>
        <taxon>Arachnida</taxon>
        <taxon>Araneae</taxon>
        <taxon>Araneomorphae</taxon>
        <taxon>Entelegynae</taxon>
        <taxon>Araneoidea</taxon>
        <taxon>Araneidae</taxon>
        <taxon>Araneus</taxon>
    </lineage>
</organism>
<sequence>MLQKHRTGTYEEKYKELRKVGKKKLHRRKKEAFFEDSLKNLESLNNQNECQRFYKSINKMRSEFKPRTITYRNKRGELVSKPHVVLQRSSKMRTILRLLLMK</sequence>
<name>A0A4Y2DTE2_ARAVE</name>
<gene>
    <name evidence="1" type="ORF">AVEN_77938_1</name>
</gene>
<evidence type="ECO:0000313" key="1">
    <source>
        <dbReference type="EMBL" id="GBM20021.1"/>
    </source>
</evidence>
<reference evidence="1 2" key="1">
    <citation type="journal article" date="2019" name="Sci. Rep.">
        <title>Orb-weaving spider Araneus ventricosus genome elucidates the spidroin gene catalogue.</title>
        <authorList>
            <person name="Kono N."/>
            <person name="Nakamura H."/>
            <person name="Ohtoshi R."/>
            <person name="Moran D.A.P."/>
            <person name="Shinohara A."/>
            <person name="Yoshida Y."/>
            <person name="Fujiwara M."/>
            <person name="Mori M."/>
            <person name="Tomita M."/>
            <person name="Arakawa K."/>
        </authorList>
    </citation>
    <scope>NUCLEOTIDE SEQUENCE [LARGE SCALE GENOMIC DNA]</scope>
</reference>